<keyword evidence="3" id="KW-1185">Reference proteome</keyword>
<feature type="compositionally biased region" description="Low complexity" evidence="1">
    <location>
        <begin position="7"/>
        <end position="21"/>
    </location>
</feature>
<proteinExistence type="predicted"/>
<gene>
    <name evidence="2" type="ORF">ASPTUDRAFT_48255</name>
</gene>
<sequence>MSNGQKATTSIPPSSSSATPSRTVTILRSIVQSPWTLPYIALVTPLVRSIWSYMGWSNGGEVSLNLSHGILILYFIISQYVRRYG</sequence>
<protein>
    <submittedName>
        <fullName evidence="2">Uncharacterized protein</fullName>
    </submittedName>
</protein>
<evidence type="ECO:0000256" key="1">
    <source>
        <dbReference type="SAM" id="MobiDB-lite"/>
    </source>
</evidence>
<dbReference type="OrthoDB" id="4486590at2759"/>
<dbReference type="AlphaFoldDB" id="A0A1L9MRB9"/>
<accession>A0A1L9MRB9</accession>
<feature type="region of interest" description="Disordered" evidence="1">
    <location>
        <begin position="1"/>
        <end position="22"/>
    </location>
</feature>
<dbReference type="OMA" id="ASIRLIW"/>
<organism evidence="2 3">
    <name type="scientific">Aspergillus tubingensis (strain CBS 134.48)</name>
    <dbReference type="NCBI Taxonomy" id="767770"/>
    <lineage>
        <taxon>Eukaryota</taxon>
        <taxon>Fungi</taxon>
        <taxon>Dikarya</taxon>
        <taxon>Ascomycota</taxon>
        <taxon>Pezizomycotina</taxon>
        <taxon>Eurotiomycetes</taxon>
        <taxon>Eurotiomycetidae</taxon>
        <taxon>Eurotiales</taxon>
        <taxon>Aspergillaceae</taxon>
        <taxon>Aspergillus</taxon>
        <taxon>Aspergillus subgen. Circumdati</taxon>
    </lineage>
</organism>
<dbReference type="Proteomes" id="UP000184304">
    <property type="component" value="Unassembled WGS sequence"/>
</dbReference>
<evidence type="ECO:0000313" key="2">
    <source>
        <dbReference type="EMBL" id="OJI79589.1"/>
    </source>
</evidence>
<name>A0A1L9MRB9_ASPTC</name>
<dbReference type="VEuPathDB" id="FungiDB:ASPTUDRAFT_48255"/>
<dbReference type="EMBL" id="KV878208">
    <property type="protein sequence ID" value="OJI79589.1"/>
    <property type="molecule type" value="Genomic_DNA"/>
</dbReference>
<evidence type="ECO:0000313" key="3">
    <source>
        <dbReference type="Proteomes" id="UP000184304"/>
    </source>
</evidence>
<reference evidence="3" key="1">
    <citation type="journal article" date="2017" name="Genome Biol.">
        <title>Comparative genomics reveals high biological diversity and specific adaptations in the industrially and medically important fungal genus Aspergillus.</title>
        <authorList>
            <person name="de Vries R.P."/>
            <person name="Riley R."/>
            <person name="Wiebenga A."/>
            <person name="Aguilar-Osorio G."/>
            <person name="Amillis S."/>
            <person name="Uchima C.A."/>
            <person name="Anderluh G."/>
            <person name="Asadollahi M."/>
            <person name="Askin M."/>
            <person name="Barry K."/>
            <person name="Battaglia E."/>
            <person name="Bayram O."/>
            <person name="Benocci T."/>
            <person name="Braus-Stromeyer S.A."/>
            <person name="Caldana C."/>
            <person name="Canovas D."/>
            <person name="Cerqueira G.C."/>
            <person name="Chen F."/>
            <person name="Chen W."/>
            <person name="Choi C."/>
            <person name="Clum A."/>
            <person name="Dos Santos R.A."/>
            <person name="Damasio A.R."/>
            <person name="Diallinas G."/>
            <person name="Emri T."/>
            <person name="Fekete E."/>
            <person name="Flipphi M."/>
            <person name="Freyberg S."/>
            <person name="Gallo A."/>
            <person name="Gournas C."/>
            <person name="Habgood R."/>
            <person name="Hainaut M."/>
            <person name="Harispe M.L."/>
            <person name="Henrissat B."/>
            <person name="Hilden K.S."/>
            <person name="Hope R."/>
            <person name="Hossain A."/>
            <person name="Karabika E."/>
            <person name="Karaffa L."/>
            <person name="Karanyi Z."/>
            <person name="Krasevec N."/>
            <person name="Kuo A."/>
            <person name="Kusch H."/>
            <person name="LaButti K."/>
            <person name="Lagendijk E.L."/>
            <person name="Lapidus A."/>
            <person name="Levasseur A."/>
            <person name="Lindquist E."/>
            <person name="Lipzen A."/>
            <person name="Logrieco A.F."/>
            <person name="MacCabe A."/>
            <person name="Maekelae M.R."/>
            <person name="Malavazi I."/>
            <person name="Melin P."/>
            <person name="Meyer V."/>
            <person name="Mielnichuk N."/>
            <person name="Miskei M."/>
            <person name="Molnar A.P."/>
            <person name="Mule G."/>
            <person name="Ngan C.Y."/>
            <person name="Orejas M."/>
            <person name="Orosz E."/>
            <person name="Ouedraogo J.P."/>
            <person name="Overkamp K.M."/>
            <person name="Park H.-S."/>
            <person name="Perrone G."/>
            <person name="Piumi F."/>
            <person name="Punt P.J."/>
            <person name="Ram A.F."/>
            <person name="Ramon A."/>
            <person name="Rauscher S."/>
            <person name="Record E."/>
            <person name="Riano-Pachon D.M."/>
            <person name="Robert V."/>
            <person name="Roehrig J."/>
            <person name="Ruller R."/>
            <person name="Salamov A."/>
            <person name="Salih N.S."/>
            <person name="Samson R.A."/>
            <person name="Sandor E."/>
            <person name="Sanguinetti M."/>
            <person name="Schuetze T."/>
            <person name="Sepcic K."/>
            <person name="Shelest E."/>
            <person name="Sherlock G."/>
            <person name="Sophianopoulou V."/>
            <person name="Squina F.M."/>
            <person name="Sun H."/>
            <person name="Susca A."/>
            <person name="Todd R.B."/>
            <person name="Tsang A."/>
            <person name="Unkles S.E."/>
            <person name="van de Wiele N."/>
            <person name="van Rossen-Uffink D."/>
            <person name="Oliveira J.V."/>
            <person name="Vesth T.C."/>
            <person name="Visser J."/>
            <person name="Yu J.-H."/>
            <person name="Zhou M."/>
            <person name="Andersen M.R."/>
            <person name="Archer D.B."/>
            <person name="Baker S.E."/>
            <person name="Benoit I."/>
            <person name="Brakhage A.A."/>
            <person name="Braus G.H."/>
            <person name="Fischer R."/>
            <person name="Frisvad J.C."/>
            <person name="Goldman G.H."/>
            <person name="Houbraken J."/>
            <person name="Oakley B."/>
            <person name="Pocsi I."/>
            <person name="Scazzocchio C."/>
            <person name="Seiboth B."/>
            <person name="vanKuyk P.A."/>
            <person name="Wortman J."/>
            <person name="Dyer P.S."/>
            <person name="Grigoriev I.V."/>
        </authorList>
    </citation>
    <scope>NUCLEOTIDE SEQUENCE [LARGE SCALE GENOMIC DNA]</scope>
    <source>
        <strain evidence="3">CBS 134.48</strain>
    </source>
</reference>